<evidence type="ECO:0000256" key="4">
    <source>
        <dbReference type="ARBA" id="ARBA00022833"/>
    </source>
</evidence>
<dbReference type="EMBL" id="JANBQB010000360">
    <property type="protein sequence ID" value="KAJ1977289.1"/>
    <property type="molecule type" value="Genomic_DNA"/>
</dbReference>
<dbReference type="InterPro" id="IPR051486">
    <property type="entry name" value="Hcy_S-methyltransferase"/>
</dbReference>
<feature type="binding site" evidence="5">
    <location>
        <position position="261"/>
    </location>
    <ligand>
        <name>Zn(2+)</name>
        <dbReference type="ChEBI" id="CHEBI:29105"/>
    </ligand>
</feature>
<evidence type="ECO:0000256" key="3">
    <source>
        <dbReference type="ARBA" id="ARBA00022723"/>
    </source>
</evidence>
<feature type="binding site" evidence="5">
    <location>
        <position position="330"/>
    </location>
    <ligand>
        <name>Zn(2+)</name>
        <dbReference type="ChEBI" id="CHEBI:29105"/>
    </ligand>
</feature>
<dbReference type="PANTHER" id="PTHR46015">
    <property type="entry name" value="ZGC:172121"/>
    <property type="match status" value="1"/>
</dbReference>
<keyword evidence="1 5" id="KW-0489">Methyltransferase</keyword>
<dbReference type="SUPFAM" id="SSF82282">
    <property type="entry name" value="Homocysteine S-methyltransferase"/>
    <property type="match status" value="1"/>
</dbReference>
<feature type="binding site" evidence="5">
    <location>
        <position position="329"/>
    </location>
    <ligand>
        <name>Zn(2+)</name>
        <dbReference type="ChEBI" id="CHEBI:29105"/>
    </ligand>
</feature>
<dbReference type="AlphaFoldDB" id="A0A9W8B5U5"/>
<dbReference type="PROSITE" id="PS50970">
    <property type="entry name" value="HCY"/>
    <property type="match status" value="1"/>
</dbReference>
<keyword evidence="2 5" id="KW-0808">Transferase</keyword>
<keyword evidence="3 5" id="KW-0479">Metal-binding</keyword>
<evidence type="ECO:0000313" key="7">
    <source>
        <dbReference type="EMBL" id="KAJ1977289.1"/>
    </source>
</evidence>
<reference evidence="7" key="1">
    <citation type="submission" date="2022-07" db="EMBL/GenBank/DDBJ databases">
        <title>Phylogenomic reconstructions and comparative analyses of Kickxellomycotina fungi.</title>
        <authorList>
            <person name="Reynolds N.K."/>
            <person name="Stajich J.E."/>
            <person name="Barry K."/>
            <person name="Grigoriev I.V."/>
            <person name="Crous P."/>
            <person name="Smith M.E."/>
        </authorList>
    </citation>
    <scope>NUCLEOTIDE SEQUENCE</scope>
    <source>
        <strain evidence="7">RSA 567</strain>
    </source>
</reference>
<dbReference type="GO" id="GO:0009086">
    <property type="term" value="P:methionine biosynthetic process"/>
    <property type="evidence" value="ECO:0007669"/>
    <property type="project" value="InterPro"/>
</dbReference>
<dbReference type="GO" id="GO:0008270">
    <property type="term" value="F:zinc ion binding"/>
    <property type="evidence" value="ECO:0007669"/>
    <property type="project" value="InterPro"/>
</dbReference>
<evidence type="ECO:0000256" key="1">
    <source>
        <dbReference type="ARBA" id="ARBA00022603"/>
    </source>
</evidence>
<proteinExistence type="predicted"/>
<accession>A0A9W8B5U5</accession>
<organism evidence="7 8">
    <name type="scientific">Dimargaris verticillata</name>
    <dbReference type="NCBI Taxonomy" id="2761393"/>
    <lineage>
        <taxon>Eukaryota</taxon>
        <taxon>Fungi</taxon>
        <taxon>Fungi incertae sedis</taxon>
        <taxon>Zoopagomycota</taxon>
        <taxon>Kickxellomycotina</taxon>
        <taxon>Dimargaritomycetes</taxon>
        <taxon>Dimargaritales</taxon>
        <taxon>Dimargaritaceae</taxon>
        <taxon>Dimargaris</taxon>
    </lineage>
</organism>
<keyword evidence="4 5" id="KW-0862">Zinc</keyword>
<dbReference type="GO" id="GO:0033528">
    <property type="term" value="P:S-methylmethionine cycle"/>
    <property type="evidence" value="ECO:0007669"/>
    <property type="project" value="TreeGrafter"/>
</dbReference>
<dbReference type="GO" id="GO:0008898">
    <property type="term" value="F:S-adenosylmethionine-homocysteine S-methyltransferase activity"/>
    <property type="evidence" value="ECO:0007669"/>
    <property type="project" value="TreeGrafter"/>
</dbReference>
<comment type="cofactor">
    <cofactor evidence="5">
        <name>Zn(2+)</name>
        <dbReference type="ChEBI" id="CHEBI:29105"/>
    </cofactor>
</comment>
<evidence type="ECO:0000259" key="6">
    <source>
        <dbReference type="PROSITE" id="PS50970"/>
    </source>
</evidence>
<dbReference type="PIRSF" id="PIRSF037505">
    <property type="entry name" value="Betaine_HMT"/>
    <property type="match status" value="1"/>
</dbReference>
<sequence length="349" mass="38119">MGATHVERPHILDGALGTYLESHHGQTLNDSPLWSAHLLTTDPQLLQRVHTEYLDAGADIITTATYQASAEGFRQIGVSDPTAIRHHFCQAIQLAVDSCEEYVQRHPEAFALASPTHLASAGNRPLPQVAISLGSYGAVVGQGAEYTGDFGQGCSVETLRAFHRDRLVLVRDILDKNHSTAWARTVKWLALETVPCLMELTALVLALEDAWAADKDGKGLPAVWVTMACSATGNLKHGEPLSACVPILANCPWIAAIGVNCTYPEPGAMDYLIDTFRAHTNKPLVCYPNAQQWNTTTNAWHQQSYIFPNTFGEMAMQWHQRGATIMGGCCRTSPAHILAIAQRLRPQPH</sequence>
<protein>
    <recommendedName>
        <fullName evidence="6">Hcy-binding domain-containing protein</fullName>
    </recommendedName>
</protein>
<dbReference type="Gene3D" id="3.20.20.330">
    <property type="entry name" value="Homocysteine-binding-like domain"/>
    <property type="match status" value="1"/>
</dbReference>
<comment type="caution">
    <text evidence="7">The sequence shown here is derived from an EMBL/GenBank/DDBJ whole genome shotgun (WGS) entry which is preliminary data.</text>
</comment>
<evidence type="ECO:0000256" key="2">
    <source>
        <dbReference type="ARBA" id="ARBA00022679"/>
    </source>
</evidence>
<dbReference type="PANTHER" id="PTHR46015:SF1">
    <property type="entry name" value="HOMOCYSTEINE S-METHYLTRANSFERASE-LIKE ISOFORM 1"/>
    <property type="match status" value="1"/>
</dbReference>
<feature type="domain" description="Hcy-binding" evidence="6">
    <location>
        <begin position="1"/>
        <end position="344"/>
    </location>
</feature>
<evidence type="ECO:0000256" key="5">
    <source>
        <dbReference type="PROSITE-ProRule" id="PRU00333"/>
    </source>
</evidence>
<gene>
    <name evidence="7" type="ORF">H4R34_003640</name>
</gene>
<dbReference type="Pfam" id="PF02574">
    <property type="entry name" value="S-methyl_trans"/>
    <property type="match status" value="1"/>
</dbReference>
<keyword evidence="8" id="KW-1185">Reference proteome</keyword>
<dbReference type="NCBIfam" id="NF007020">
    <property type="entry name" value="PRK09485.1"/>
    <property type="match status" value="1"/>
</dbReference>
<evidence type="ECO:0000313" key="8">
    <source>
        <dbReference type="Proteomes" id="UP001151582"/>
    </source>
</evidence>
<dbReference type="InterPro" id="IPR003726">
    <property type="entry name" value="HCY_dom"/>
</dbReference>
<name>A0A9W8B5U5_9FUNG</name>
<dbReference type="Proteomes" id="UP001151582">
    <property type="component" value="Unassembled WGS sequence"/>
</dbReference>
<dbReference type="InterPro" id="IPR036589">
    <property type="entry name" value="HCY_dom_sf"/>
</dbReference>
<dbReference type="OrthoDB" id="261426at2759"/>
<dbReference type="InterPro" id="IPR017226">
    <property type="entry name" value="BHMT-like"/>
</dbReference>
<dbReference type="GO" id="GO:0032259">
    <property type="term" value="P:methylation"/>
    <property type="evidence" value="ECO:0007669"/>
    <property type="project" value="UniProtKB-KW"/>
</dbReference>